<feature type="compositionally biased region" description="Basic and acidic residues" evidence="1">
    <location>
        <begin position="60"/>
        <end position="76"/>
    </location>
</feature>
<sequence length="169" mass="20103">MLGTSMQRWTLQCIYPCGEMDGLIRTYCVIYMHLRYGTKHRPLHPEEYDTGVARGRRTGPARDEWEHVHELTERKRETGKKRERQRDENDGPHWSRSEKHRENRDARQCVCFTFKVNPTTRYLVQEEKKKERGRREEQKERECLSSFDPAAHCCESSTVCVCRGNTRPS</sequence>
<comment type="caution">
    <text evidence="2">The sequence shown here is derived from an EMBL/GenBank/DDBJ whole genome shotgun (WGS) entry which is preliminary data.</text>
</comment>
<reference evidence="2 3" key="1">
    <citation type="submission" date="2014-03" db="EMBL/GenBank/DDBJ databases">
        <authorList>
            <person name="Sibley D."/>
            <person name="Venepally P."/>
            <person name="Karamycheva S."/>
            <person name="Hadjithomas M."/>
            <person name="Khan A."/>
            <person name="Brunk B."/>
            <person name="Roos D."/>
            <person name="Caler E."/>
            <person name="Lorenzi H."/>
        </authorList>
    </citation>
    <scope>NUCLEOTIDE SEQUENCE [LARGE SCALE GENOMIC DNA]</scope>
    <source>
        <strain evidence="3">p89</strain>
    </source>
</reference>
<evidence type="ECO:0000313" key="2">
    <source>
        <dbReference type="EMBL" id="KFG39685.1"/>
    </source>
</evidence>
<dbReference type="Proteomes" id="UP000028828">
    <property type="component" value="Unassembled WGS sequence"/>
</dbReference>
<dbReference type="VEuPathDB" id="ToxoDB:TGP89_419720"/>
<evidence type="ECO:0000313" key="3">
    <source>
        <dbReference type="Proteomes" id="UP000028828"/>
    </source>
</evidence>
<name>A0A086K5L7_TOXGO</name>
<evidence type="ECO:0000256" key="1">
    <source>
        <dbReference type="SAM" id="MobiDB-lite"/>
    </source>
</evidence>
<proteinExistence type="predicted"/>
<organism evidence="2 3">
    <name type="scientific">Toxoplasma gondii p89</name>
    <dbReference type="NCBI Taxonomy" id="943119"/>
    <lineage>
        <taxon>Eukaryota</taxon>
        <taxon>Sar</taxon>
        <taxon>Alveolata</taxon>
        <taxon>Apicomplexa</taxon>
        <taxon>Conoidasida</taxon>
        <taxon>Coccidia</taxon>
        <taxon>Eucoccidiorida</taxon>
        <taxon>Eimeriorina</taxon>
        <taxon>Sarcocystidae</taxon>
        <taxon>Toxoplasma</taxon>
    </lineage>
</organism>
<feature type="region of interest" description="Disordered" evidence="1">
    <location>
        <begin position="42"/>
        <end position="101"/>
    </location>
</feature>
<feature type="compositionally biased region" description="Basic and acidic residues" evidence="1">
    <location>
        <begin position="84"/>
        <end position="101"/>
    </location>
</feature>
<protein>
    <submittedName>
        <fullName evidence="2">Uncharacterized protein</fullName>
    </submittedName>
</protein>
<gene>
    <name evidence="2" type="ORF">TGP89_419720</name>
</gene>
<accession>A0A086K5L7</accession>
<dbReference type="EMBL" id="AEYI02001252">
    <property type="protein sequence ID" value="KFG39685.1"/>
    <property type="molecule type" value="Genomic_DNA"/>
</dbReference>
<dbReference type="AlphaFoldDB" id="A0A086K5L7"/>